<dbReference type="InterPro" id="IPR003958">
    <property type="entry name" value="CBFA_NFYB_domain"/>
</dbReference>
<evidence type="ECO:0000256" key="5">
    <source>
        <dbReference type="ARBA" id="ARBA00042096"/>
    </source>
</evidence>
<feature type="compositionally biased region" description="Acidic residues" evidence="6">
    <location>
        <begin position="219"/>
        <end position="251"/>
    </location>
</feature>
<dbReference type="GO" id="GO:0006974">
    <property type="term" value="P:DNA damage response"/>
    <property type="evidence" value="ECO:0007669"/>
    <property type="project" value="TreeGrafter"/>
</dbReference>
<dbReference type="GO" id="GO:0031490">
    <property type="term" value="F:chromatin DNA binding"/>
    <property type="evidence" value="ECO:0007669"/>
    <property type="project" value="TreeGrafter"/>
</dbReference>
<accession>A0A4U0TU73</accession>
<comment type="caution">
    <text evidence="8">The sequence shown here is derived from an EMBL/GenBank/DDBJ whole genome shotgun (WGS) entry which is preliminary data.</text>
</comment>
<dbReference type="InterPro" id="IPR009072">
    <property type="entry name" value="Histone-fold"/>
</dbReference>
<dbReference type="Proteomes" id="UP000308549">
    <property type="component" value="Unassembled WGS sequence"/>
</dbReference>
<dbReference type="InterPro" id="IPR051377">
    <property type="entry name" value="DNA_Pol-Epsilon_Subunit"/>
</dbReference>
<keyword evidence="9" id="KW-1185">Reference proteome</keyword>
<sequence length="269" mass="28875">MPPRKSNVSTTSNAAEDGAEGTPAKAVKEGVSIEELSLPRSMIARLSKGVLPANTSIQKEALLALHKSATVFVNFIASHANENAQASGKKTIAPPDVIAALKDNEYETFLPRLEAELKKYNDIQCDKRNTYRRKVKEDKKAAEPGQEGEAPKDGTDPLPTPINGINGHVEADGTDDADKPAKKLKGEGGQALPVDAETDGLNDGGDEDGESEHEADANEHEDDDDEEVGDEVEDDAEDDVQDETMEDAADDTLDRIGERDEALDEPDSD</sequence>
<dbReference type="Pfam" id="PF00808">
    <property type="entry name" value="CBFD_NFYB_HMF"/>
    <property type="match status" value="1"/>
</dbReference>
<dbReference type="AlphaFoldDB" id="A0A4U0TU73"/>
<evidence type="ECO:0000313" key="8">
    <source>
        <dbReference type="EMBL" id="TKA25727.1"/>
    </source>
</evidence>
<dbReference type="OrthoDB" id="1707486at2759"/>
<evidence type="ECO:0000256" key="3">
    <source>
        <dbReference type="ARBA" id="ARBA00023242"/>
    </source>
</evidence>
<dbReference type="GO" id="GO:0006272">
    <property type="term" value="P:leading strand elongation"/>
    <property type="evidence" value="ECO:0007669"/>
    <property type="project" value="TreeGrafter"/>
</dbReference>
<dbReference type="GO" id="GO:0008623">
    <property type="term" value="C:CHRAC"/>
    <property type="evidence" value="ECO:0007669"/>
    <property type="project" value="TreeGrafter"/>
</dbReference>
<evidence type="ECO:0000256" key="6">
    <source>
        <dbReference type="SAM" id="MobiDB-lite"/>
    </source>
</evidence>
<feature type="domain" description="Transcription factor CBF/NF-Y/archaeal histone" evidence="7">
    <location>
        <begin position="37"/>
        <end position="101"/>
    </location>
</feature>
<comment type="subcellular location">
    <subcellularLocation>
        <location evidence="1">Nucleus</location>
    </subcellularLocation>
</comment>
<dbReference type="GO" id="GO:0008622">
    <property type="term" value="C:epsilon DNA polymerase complex"/>
    <property type="evidence" value="ECO:0007669"/>
    <property type="project" value="TreeGrafter"/>
</dbReference>
<protein>
    <recommendedName>
        <fullName evidence="4">DNA polymerase epsilon subunit D</fullName>
    </recommendedName>
    <alternativeName>
        <fullName evidence="5">DNA polymerase II subunit D</fullName>
    </alternativeName>
</protein>
<dbReference type="PANTHER" id="PTHR46172:SF1">
    <property type="entry name" value="DNA POLYMERASE EPSILON SUBUNIT 3"/>
    <property type="match status" value="1"/>
</dbReference>
<dbReference type="Gene3D" id="1.10.20.10">
    <property type="entry name" value="Histone, subunit A"/>
    <property type="match status" value="1"/>
</dbReference>
<dbReference type="GO" id="GO:0031507">
    <property type="term" value="P:heterochromatin formation"/>
    <property type="evidence" value="ECO:0007669"/>
    <property type="project" value="TreeGrafter"/>
</dbReference>
<dbReference type="GO" id="GO:0046982">
    <property type="term" value="F:protein heterodimerization activity"/>
    <property type="evidence" value="ECO:0007669"/>
    <property type="project" value="InterPro"/>
</dbReference>
<keyword evidence="2" id="KW-0235">DNA replication</keyword>
<feature type="compositionally biased region" description="Acidic residues" evidence="6">
    <location>
        <begin position="196"/>
        <end position="211"/>
    </location>
</feature>
<evidence type="ECO:0000313" key="9">
    <source>
        <dbReference type="Proteomes" id="UP000308549"/>
    </source>
</evidence>
<feature type="compositionally biased region" description="Basic and acidic residues" evidence="6">
    <location>
        <begin position="176"/>
        <end position="186"/>
    </location>
</feature>
<feature type="region of interest" description="Disordered" evidence="6">
    <location>
        <begin position="134"/>
        <end position="269"/>
    </location>
</feature>
<evidence type="ECO:0000256" key="1">
    <source>
        <dbReference type="ARBA" id="ARBA00004123"/>
    </source>
</evidence>
<dbReference type="CDD" id="cd22928">
    <property type="entry name" value="HFD_POLE3_DPB4"/>
    <property type="match status" value="1"/>
</dbReference>
<keyword evidence="3" id="KW-0539">Nucleus</keyword>
<name>A0A4U0TU73_9PEZI</name>
<dbReference type="EMBL" id="NAJL01000033">
    <property type="protein sequence ID" value="TKA25727.1"/>
    <property type="molecule type" value="Genomic_DNA"/>
</dbReference>
<evidence type="ECO:0000259" key="7">
    <source>
        <dbReference type="Pfam" id="PF00808"/>
    </source>
</evidence>
<evidence type="ECO:0000256" key="2">
    <source>
        <dbReference type="ARBA" id="ARBA00022705"/>
    </source>
</evidence>
<feature type="region of interest" description="Disordered" evidence="6">
    <location>
        <begin position="1"/>
        <end position="27"/>
    </location>
</feature>
<evidence type="ECO:0000256" key="4">
    <source>
        <dbReference type="ARBA" id="ARBA00039775"/>
    </source>
</evidence>
<dbReference type="PANTHER" id="PTHR46172">
    <property type="entry name" value="DNA POLYMERASE EPSILON SUBUNIT 3"/>
    <property type="match status" value="1"/>
</dbReference>
<dbReference type="SUPFAM" id="SSF47113">
    <property type="entry name" value="Histone-fold"/>
    <property type="match status" value="1"/>
</dbReference>
<gene>
    <name evidence="8" type="ORF">B0A50_05823</name>
</gene>
<organism evidence="8 9">
    <name type="scientific">Salinomyces thailandicus</name>
    <dbReference type="NCBI Taxonomy" id="706561"/>
    <lineage>
        <taxon>Eukaryota</taxon>
        <taxon>Fungi</taxon>
        <taxon>Dikarya</taxon>
        <taxon>Ascomycota</taxon>
        <taxon>Pezizomycotina</taxon>
        <taxon>Dothideomycetes</taxon>
        <taxon>Dothideomycetidae</taxon>
        <taxon>Mycosphaerellales</taxon>
        <taxon>Teratosphaeriaceae</taxon>
        <taxon>Salinomyces</taxon>
    </lineage>
</organism>
<feature type="compositionally biased region" description="Polar residues" evidence="6">
    <location>
        <begin position="1"/>
        <end position="14"/>
    </location>
</feature>
<proteinExistence type="predicted"/>
<reference evidence="8 9" key="1">
    <citation type="submission" date="2017-03" db="EMBL/GenBank/DDBJ databases">
        <title>Genomes of endolithic fungi from Antarctica.</title>
        <authorList>
            <person name="Coleine C."/>
            <person name="Masonjones S."/>
            <person name="Stajich J.E."/>
        </authorList>
    </citation>
    <scope>NUCLEOTIDE SEQUENCE [LARGE SCALE GENOMIC DNA]</scope>
    <source>
        <strain evidence="8 9">CCFEE 6315</strain>
    </source>
</reference>